<name>A0A1H9V9F7_9GAMM</name>
<organism evidence="2 3">
    <name type="scientific">Vreelandella subterranea</name>
    <dbReference type="NCBI Taxonomy" id="416874"/>
    <lineage>
        <taxon>Bacteria</taxon>
        <taxon>Pseudomonadati</taxon>
        <taxon>Pseudomonadota</taxon>
        <taxon>Gammaproteobacteria</taxon>
        <taxon>Oceanospirillales</taxon>
        <taxon>Halomonadaceae</taxon>
        <taxon>Vreelandella</taxon>
    </lineage>
</organism>
<feature type="transmembrane region" description="Helical" evidence="1">
    <location>
        <begin position="98"/>
        <end position="119"/>
    </location>
</feature>
<feature type="transmembrane region" description="Helical" evidence="1">
    <location>
        <begin position="12"/>
        <end position="31"/>
    </location>
</feature>
<feature type="transmembrane region" description="Helical" evidence="1">
    <location>
        <begin position="71"/>
        <end position="92"/>
    </location>
</feature>
<dbReference type="AlphaFoldDB" id="A0A1H9V9F7"/>
<evidence type="ECO:0000313" key="2">
    <source>
        <dbReference type="EMBL" id="SES17857.1"/>
    </source>
</evidence>
<gene>
    <name evidence="2" type="ORF">SAMN04487958_108184</name>
</gene>
<dbReference type="STRING" id="416874.SAMN04487958_108184"/>
<proteinExistence type="predicted"/>
<protein>
    <submittedName>
        <fullName evidence="2">Uncharacterized protein</fullName>
    </submittedName>
</protein>
<sequence>MQPGKAASANKVSSALGLCVVMLAALPRYMAGGHETRLTLILLALVAVLVATVLQWRLLPREGRQQLPGRLKRLSIMMLLGVLVMGAWHALFTDWMSWQVFISHASTFGLVAHVVSLWWSAE</sequence>
<evidence type="ECO:0000256" key="1">
    <source>
        <dbReference type="SAM" id="Phobius"/>
    </source>
</evidence>
<feature type="transmembrane region" description="Helical" evidence="1">
    <location>
        <begin position="37"/>
        <end position="59"/>
    </location>
</feature>
<keyword evidence="3" id="KW-1185">Reference proteome</keyword>
<keyword evidence="1" id="KW-0472">Membrane</keyword>
<accession>A0A1H9V9F7</accession>
<dbReference type="Proteomes" id="UP000198505">
    <property type="component" value="Unassembled WGS sequence"/>
</dbReference>
<dbReference type="EMBL" id="FOGS01000008">
    <property type="protein sequence ID" value="SES17857.1"/>
    <property type="molecule type" value="Genomic_DNA"/>
</dbReference>
<keyword evidence="1" id="KW-1133">Transmembrane helix</keyword>
<dbReference type="RefSeq" id="WP_245748546.1">
    <property type="nucleotide sequence ID" value="NZ_FOGS01000008.1"/>
</dbReference>
<keyword evidence="1" id="KW-0812">Transmembrane</keyword>
<reference evidence="3" key="1">
    <citation type="submission" date="2016-10" db="EMBL/GenBank/DDBJ databases">
        <authorList>
            <person name="Varghese N."/>
            <person name="Submissions S."/>
        </authorList>
    </citation>
    <scope>NUCLEOTIDE SEQUENCE [LARGE SCALE GENOMIC DNA]</scope>
    <source>
        <strain evidence="3">CGMCC 1.6495</strain>
    </source>
</reference>
<evidence type="ECO:0000313" key="3">
    <source>
        <dbReference type="Proteomes" id="UP000198505"/>
    </source>
</evidence>